<dbReference type="InterPro" id="IPR013810">
    <property type="entry name" value="Ribosomal_uS5_N"/>
</dbReference>
<dbReference type="PROSITE" id="PS00585">
    <property type="entry name" value="RIBOSOMAL_S5"/>
    <property type="match status" value="1"/>
</dbReference>
<geneLocation type="plastid" evidence="13"/>
<dbReference type="GO" id="GO:0015935">
    <property type="term" value="C:small ribosomal subunit"/>
    <property type="evidence" value="ECO:0007669"/>
    <property type="project" value="InterPro"/>
</dbReference>
<evidence type="ECO:0000256" key="4">
    <source>
        <dbReference type="ARBA" id="ARBA00022730"/>
    </source>
</evidence>
<dbReference type="Gene3D" id="3.30.230.10">
    <property type="match status" value="1"/>
</dbReference>
<reference evidence="13" key="1">
    <citation type="journal article" date="2021" name="J. Phycol.">
        <title>Olisthodiscus represents a new class of Ochrophyta.</title>
        <authorList>
            <person name="Barcyte D."/>
            <person name="Eikrem W."/>
            <person name="Engesmo A."/>
            <person name="Seoane S."/>
            <person name="Wohlmann J."/>
            <person name="Horak A."/>
            <person name="Yurchenko T."/>
            <person name="Elias M."/>
        </authorList>
    </citation>
    <scope>NUCLEOTIDE SEQUENCE</scope>
    <source>
        <strain evidence="13">K-0444</strain>
    </source>
</reference>
<dbReference type="InterPro" id="IPR000851">
    <property type="entry name" value="Ribosomal_uS5"/>
</dbReference>
<keyword evidence="13" id="KW-0934">Plastid</keyword>
<accession>A0A7U0KT69</accession>
<dbReference type="Pfam" id="PF00333">
    <property type="entry name" value="Ribosomal_S5"/>
    <property type="match status" value="1"/>
</dbReference>
<evidence type="ECO:0000256" key="9">
    <source>
        <dbReference type="ARBA" id="ARBA00035156"/>
    </source>
</evidence>
<dbReference type="GO" id="GO:0006412">
    <property type="term" value="P:translation"/>
    <property type="evidence" value="ECO:0007669"/>
    <property type="project" value="InterPro"/>
</dbReference>
<keyword evidence="6 10" id="KW-0689">Ribosomal protein</keyword>
<dbReference type="GeneID" id="67154538"/>
<organism evidence="13">
    <name type="scientific">Olisthodiscus luteus</name>
    <name type="common">Marine phytoflagellate</name>
    <dbReference type="NCBI Taxonomy" id="83000"/>
    <lineage>
        <taxon>Eukaryota</taxon>
        <taxon>Sar</taxon>
        <taxon>Stramenopiles</taxon>
        <taxon>Ochrophyta</taxon>
        <taxon>Olisthodiscophyceae</taxon>
        <taxon>Olisthodiscaceae</taxon>
        <taxon>Olisthodiscus</taxon>
    </lineage>
</organism>
<dbReference type="HAMAP" id="MF_01307_B">
    <property type="entry name" value="Ribosomal_uS5_B"/>
    <property type="match status" value="1"/>
</dbReference>
<dbReference type="NCBIfam" id="TIGR01021">
    <property type="entry name" value="rpsE_bact"/>
    <property type="match status" value="1"/>
</dbReference>
<comment type="subunit">
    <text evidence="8">Part of the 30S ribosomal subunit. Contacts protein S4.</text>
</comment>
<dbReference type="FunFam" id="3.30.230.10:FF:000002">
    <property type="entry name" value="30S ribosomal protein S5"/>
    <property type="match status" value="1"/>
</dbReference>
<evidence type="ECO:0000256" key="2">
    <source>
        <dbReference type="ARBA" id="ARBA00004474"/>
    </source>
</evidence>
<dbReference type="InterPro" id="IPR014721">
    <property type="entry name" value="Ribsml_uS5_D2-typ_fold_subgr"/>
</dbReference>
<evidence type="ECO:0000256" key="6">
    <source>
        <dbReference type="ARBA" id="ARBA00022980"/>
    </source>
</evidence>
<comment type="function">
    <text evidence="1">With S4 and S12 plays an important role in translational accuracy.</text>
</comment>
<proteinExistence type="inferred from homology"/>
<evidence type="ECO:0000259" key="12">
    <source>
        <dbReference type="PROSITE" id="PS50881"/>
    </source>
</evidence>
<evidence type="ECO:0000256" key="3">
    <source>
        <dbReference type="ARBA" id="ARBA00008945"/>
    </source>
</evidence>
<dbReference type="InterPro" id="IPR005712">
    <property type="entry name" value="Ribosomal_uS5_bac-type"/>
</dbReference>
<dbReference type="Pfam" id="PF03719">
    <property type="entry name" value="Ribosomal_S5_C"/>
    <property type="match status" value="1"/>
</dbReference>
<dbReference type="InterPro" id="IPR018192">
    <property type="entry name" value="Ribosomal_uS5_N_CS"/>
</dbReference>
<keyword evidence="5" id="KW-0694">RNA-binding</keyword>
<name>A0A7U0KT69_OLILU</name>
<dbReference type="EMBL" id="MT859097">
    <property type="protein sequence ID" value="QQW50580.1"/>
    <property type="molecule type" value="Genomic_DNA"/>
</dbReference>
<dbReference type="RefSeq" id="YP_010152919.1">
    <property type="nucleotide sequence ID" value="NC_057170.1"/>
</dbReference>
<dbReference type="GO" id="GO:0003735">
    <property type="term" value="F:structural constituent of ribosome"/>
    <property type="evidence" value="ECO:0007669"/>
    <property type="project" value="UniProtKB-UniRule"/>
</dbReference>
<keyword evidence="4" id="KW-0699">rRNA-binding</keyword>
<evidence type="ECO:0000256" key="1">
    <source>
        <dbReference type="ARBA" id="ARBA00002524"/>
    </source>
</evidence>
<dbReference type="GO" id="GO:0019843">
    <property type="term" value="F:rRNA binding"/>
    <property type="evidence" value="ECO:0007669"/>
    <property type="project" value="UniProtKB-KW"/>
</dbReference>
<evidence type="ECO:0000256" key="11">
    <source>
        <dbReference type="RuleBase" id="RU003823"/>
    </source>
</evidence>
<dbReference type="GO" id="GO:0009536">
    <property type="term" value="C:plastid"/>
    <property type="evidence" value="ECO:0007669"/>
    <property type="project" value="UniProtKB-SubCell"/>
</dbReference>
<evidence type="ECO:0000313" key="13">
    <source>
        <dbReference type="EMBL" id="QQW50580.1"/>
    </source>
</evidence>
<comment type="subcellular location">
    <subcellularLocation>
        <location evidence="2">Plastid</location>
    </subcellularLocation>
</comment>
<evidence type="ECO:0000256" key="5">
    <source>
        <dbReference type="ARBA" id="ARBA00022884"/>
    </source>
</evidence>
<protein>
    <recommendedName>
        <fullName evidence="9">Small ribosomal subunit protein uS5c</fullName>
    </recommendedName>
</protein>
<dbReference type="InterPro" id="IPR020568">
    <property type="entry name" value="Ribosomal_Su5_D2-typ_SF"/>
</dbReference>
<feature type="domain" description="S5 DRBM" evidence="12">
    <location>
        <begin position="26"/>
        <end position="90"/>
    </location>
</feature>
<evidence type="ECO:0000256" key="7">
    <source>
        <dbReference type="ARBA" id="ARBA00023274"/>
    </source>
</evidence>
<sequence length="175" mass="18962">MSDTTNEKKDKVKRFKKKKSFSSSYWLEKIVEIKRVTKVVKGGKNLSFRALVIIGNEKKGYVGVGMGKAKDVASAVKKGLLNAKKNLISVPLTQSSTIPYSTDAKFGASKVLIKPASAGSGLISGSSSRIVLELAGVKNIVTKQLGSKNRLNNARATVLALKKLQDPDRILLNRF</sequence>
<dbReference type="InterPro" id="IPR005324">
    <property type="entry name" value="Ribosomal_uS5_C"/>
</dbReference>
<dbReference type="SUPFAM" id="SSF54768">
    <property type="entry name" value="dsRNA-binding domain-like"/>
    <property type="match status" value="1"/>
</dbReference>
<keyword evidence="7 10" id="KW-0687">Ribonucleoprotein</keyword>
<dbReference type="PANTHER" id="PTHR48277">
    <property type="entry name" value="MITOCHONDRIAL RIBOSOMAL PROTEIN S5"/>
    <property type="match status" value="1"/>
</dbReference>
<dbReference type="Gene3D" id="3.30.160.20">
    <property type="match status" value="1"/>
</dbReference>
<dbReference type="SUPFAM" id="SSF54211">
    <property type="entry name" value="Ribosomal protein S5 domain 2-like"/>
    <property type="match status" value="1"/>
</dbReference>
<evidence type="ECO:0000256" key="10">
    <source>
        <dbReference type="PROSITE-ProRule" id="PRU00268"/>
    </source>
</evidence>
<dbReference type="AlphaFoldDB" id="A0A7U0KT69"/>
<gene>
    <name evidence="13" type="primary">rps5</name>
</gene>
<dbReference type="PANTHER" id="PTHR48277:SF1">
    <property type="entry name" value="MITOCHONDRIAL RIBOSOMAL PROTEIN S5"/>
    <property type="match status" value="1"/>
</dbReference>
<evidence type="ECO:0000256" key="8">
    <source>
        <dbReference type="ARBA" id="ARBA00025844"/>
    </source>
</evidence>
<dbReference type="PROSITE" id="PS50881">
    <property type="entry name" value="S5_DSRBD"/>
    <property type="match status" value="1"/>
</dbReference>
<comment type="similarity">
    <text evidence="3 11">Belongs to the universal ribosomal protein uS5 family.</text>
</comment>